<dbReference type="PATRIC" id="fig|1758689.4.peg.3242"/>
<dbReference type="InterPro" id="IPR005844">
    <property type="entry name" value="A-D-PHexomutase_a/b/a-I"/>
</dbReference>
<dbReference type="OrthoDB" id="9806956at2"/>
<organism evidence="13 14">
    <name type="scientific">Serinicoccus hydrothermalis</name>
    <dbReference type="NCBI Taxonomy" id="1758689"/>
    <lineage>
        <taxon>Bacteria</taxon>
        <taxon>Bacillati</taxon>
        <taxon>Actinomycetota</taxon>
        <taxon>Actinomycetes</taxon>
        <taxon>Micrococcales</taxon>
        <taxon>Ornithinimicrobiaceae</taxon>
        <taxon>Serinicoccus</taxon>
    </lineage>
</organism>
<evidence type="ECO:0000259" key="12">
    <source>
        <dbReference type="Pfam" id="PF02880"/>
    </source>
</evidence>
<evidence type="ECO:0000256" key="6">
    <source>
        <dbReference type="ARBA" id="ARBA00023235"/>
    </source>
</evidence>
<dbReference type="KEGG" id="serj:SGUI_3113"/>
<dbReference type="GO" id="GO:0006166">
    <property type="term" value="P:purine ribonucleoside salvage"/>
    <property type="evidence" value="ECO:0007669"/>
    <property type="project" value="TreeGrafter"/>
</dbReference>
<reference evidence="13 14" key="1">
    <citation type="submission" date="2016-03" db="EMBL/GenBank/DDBJ databases">
        <title>Shallow-sea hydrothermal system.</title>
        <authorList>
            <person name="Tang K."/>
        </authorList>
    </citation>
    <scope>NUCLEOTIDE SEQUENCE [LARGE SCALE GENOMIC DNA]</scope>
    <source>
        <strain evidence="13 14">JLT9</strain>
    </source>
</reference>
<evidence type="ECO:0000256" key="1">
    <source>
        <dbReference type="ARBA" id="ARBA00001946"/>
    </source>
</evidence>
<dbReference type="GO" id="GO:0000287">
    <property type="term" value="F:magnesium ion binding"/>
    <property type="evidence" value="ECO:0007669"/>
    <property type="project" value="InterPro"/>
</dbReference>
<evidence type="ECO:0000259" key="10">
    <source>
        <dbReference type="Pfam" id="PF02878"/>
    </source>
</evidence>
<dbReference type="Gene3D" id="3.30.310.50">
    <property type="entry name" value="Alpha-D-phosphohexomutase, C-terminal domain"/>
    <property type="match status" value="1"/>
</dbReference>
<sequence>MSDRTELLESARAWMEDDPDPATRQELEQVLAAVEDGDEDALADLEDRFSGVLEFGTAGLRGRLGAGPNRMNRSVVFRTAAGLTAYLRQQLEESGDATPGPAVVVGFDARHNSDVFARDTAAVVTAAGGRAMVLPSPLPTPVLAFAIQHLGADAGVMVTASHNPPEDNGYKVYLGDGSQIVPPADRDIAEQIAAVTSTAQVPLAQDGWETLGEEVLDAYLDAAVAVLDPASPRDLSVVHTALHGVGSEVVRRAFERAGFPAPAAVATQAEPDPEFPTVAFPNPEESGAIDAALELAAQVGPDLVIANDPDADRCALAVHDGEGWRMLRGDEVGALLGQHVIDRGRPGGDRRVLARSIVSSRLLGAMARYAGLPGEETLTGFKWIGRVEGLIYGYEEALGYCVDPATVPDKDGVTAALMAAELAATLKQQGRSLGDLLDDLAERHGVHQTDAFSVRVSDLAQIPPVMARLREQTPQELGGVALSRAEDLADGVDGLPPTDGVRFLLEDETRVIVRPSGTEPKLKVYLEAIVPVDGRDALPGAREEAARRLAAVRAGMEELTAV</sequence>
<feature type="domain" description="Alpha-D-phosphohexomutase alpha/beta/alpha" evidence="12">
    <location>
        <begin position="329"/>
        <end position="442"/>
    </location>
</feature>
<gene>
    <name evidence="13" type="ORF">SGUI_3113</name>
</gene>
<dbReference type="AlphaFoldDB" id="A0A1B1NGG1"/>
<evidence type="ECO:0000259" key="11">
    <source>
        <dbReference type="Pfam" id="PF02879"/>
    </source>
</evidence>
<dbReference type="Pfam" id="PF02878">
    <property type="entry name" value="PGM_PMM_I"/>
    <property type="match status" value="1"/>
</dbReference>
<dbReference type="InterPro" id="IPR005841">
    <property type="entry name" value="Alpha-D-phosphohexomutase_SF"/>
</dbReference>
<dbReference type="PANTHER" id="PTHR45745">
    <property type="entry name" value="PHOSPHOMANNOMUTASE 45A"/>
    <property type="match status" value="1"/>
</dbReference>
<dbReference type="InterPro" id="IPR005845">
    <property type="entry name" value="A-D-PHexomutase_a/b/a-II"/>
</dbReference>
<evidence type="ECO:0000313" key="14">
    <source>
        <dbReference type="Proteomes" id="UP000092482"/>
    </source>
</evidence>
<name>A0A1B1NGG1_9MICO</name>
<keyword evidence="5 7" id="KW-0460">Magnesium</keyword>
<dbReference type="CDD" id="cd05799">
    <property type="entry name" value="PGM2"/>
    <property type="match status" value="1"/>
</dbReference>
<feature type="region of interest" description="Disordered" evidence="8">
    <location>
        <begin position="1"/>
        <end position="23"/>
    </location>
</feature>
<feature type="domain" description="Alpha-D-phosphohexomutase alpha/beta/alpha" evidence="11">
    <location>
        <begin position="217"/>
        <end position="321"/>
    </location>
</feature>
<evidence type="ECO:0000313" key="13">
    <source>
        <dbReference type="EMBL" id="ANS80509.1"/>
    </source>
</evidence>
<evidence type="ECO:0000256" key="4">
    <source>
        <dbReference type="ARBA" id="ARBA00022723"/>
    </source>
</evidence>
<dbReference type="Proteomes" id="UP000092482">
    <property type="component" value="Chromosome"/>
</dbReference>
<evidence type="ECO:0000256" key="7">
    <source>
        <dbReference type="RuleBase" id="RU004326"/>
    </source>
</evidence>
<proteinExistence type="inferred from homology"/>
<evidence type="ECO:0000256" key="2">
    <source>
        <dbReference type="ARBA" id="ARBA00010231"/>
    </source>
</evidence>
<feature type="domain" description="Alpha-D-phosphohexomutase C-terminal" evidence="9">
    <location>
        <begin position="483"/>
        <end position="528"/>
    </location>
</feature>
<dbReference type="GO" id="GO:0004615">
    <property type="term" value="F:phosphomannomutase activity"/>
    <property type="evidence" value="ECO:0007669"/>
    <property type="project" value="UniProtKB-EC"/>
</dbReference>
<dbReference type="GO" id="GO:0008973">
    <property type="term" value="F:phosphopentomutase activity"/>
    <property type="evidence" value="ECO:0007669"/>
    <property type="project" value="TreeGrafter"/>
</dbReference>
<comment type="similarity">
    <text evidence="2 7">Belongs to the phosphohexose mutase family.</text>
</comment>
<accession>A0A1B1NGG1</accession>
<dbReference type="Pfam" id="PF00408">
    <property type="entry name" value="PGM_PMM_IV"/>
    <property type="match status" value="1"/>
</dbReference>
<keyword evidence="14" id="KW-1185">Reference proteome</keyword>
<dbReference type="InterPro" id="IPR005843">
    <property type="entry name" value="A-D-PHexomutase_C"/>
</dbReference>
<evidence type="ECO:0000256" key="5">
    <source>
        <dbReference type="ARBA" id="ARBA00022842"/>
    </source>
</evidence>
<dbReference type="STRING" id="1758689.SGUI_3113"/>
<comment type="cofactor">
    <cofactor evidence="1">
        <name>Mg(2+)</name>
        <dbReference type="ChEBI" id="CHEBI:18420"/>
    </cofactor>
</comment>
<dbReference type="PRINTS" id="PR00509">
    <property type="entry name" value="PGMPMM"/>
</dbReference>
<dbReference type="SUPFAM" id="SSF53738">
    <property type="entry name" value="Phosphoglucomutase, first 3 domains"/>
    <property type="match status" value="3"/>
</dbReference>
<dbReference type="InterPro" id="IPR005846">
    <property type="entry name" value="A-D-PHexomutase_a/b/a-III"/>
</dbReference>
<feature type="domain" description="Alpha-D-phosphohexomutase alpha/beta/alpha" evidence="10">
    <location>
        <begin position="54"/>
        <end position="196"/>
    </location>
</feature>
<keyword evidence="6 13" id="KW-0413">Isomerase</keyword>
<keyword evidence="4 7" id="KW-0479">Metal-binding</keyword>
<protein>
    <submittedName>
        <fullName evidence="13">Phosphomannomutase</fullName>
        <ecNumber evidence="13">5.4.2.8</ecNumber>
    </submittedName>
</protein>
<dbReference type="PANTHER" id="PTHR45745:SF1">
    <property type="entry name" value="PHOSPHOGLUCOMUTASE 2B-RELATED"/>
    <property type="match status" value="1"/>
</dbReference>
<dbReference type="Pfam" id="PF02880">
    <property type="entry name" value="PGM_PMM_III"/>
    <property type="match status" value="1"/>
</dbReference>
<dbReference type="PROSITE" id="PS00710">
    <property type="entry name" value="PGM_PMM"/>
    <property type="match status" value="1"/>
</dbReference>
<dbReference type="EMBL" id="CP014989">
    <property type="protein sequence ID" value="ANS80509.1"/>
    <property type="molecule type" value="Genomic_DNA"/>
</dbReference>
<dbReference type="GO" id="GO:0005975">
    <property type="term" value="P:carbohydrate metabolic process"/>
    <property type="evidence" value="ECO:0007669"/>
    <property type="project" value="InterPro"/>
</dbReference>
<dbReference type="SUPFAM" id="SSF55957">
    <property type="entry name" value="Phosphoglucomutase, C-terminal domain"/>
    <property type="match status" value="1"/>
</dbReference>
<evidence type="ECO:0000256" key="8">
    <source>
        <dbReference type="SAM" id="MobiDB-lite"/>
    </source>
</evidence>
<dbReference type="EC" id="5.4.2.8" evidence="13"/>
<evidence type="ECO:0000259" key="9">
    <source>
        <dbReference type="Pfam" id="PF00408"/>
    </source>
</evidence>
<dbReference type="InterPro" id="IPR036900">
    <property type="entry name" value="A-D-PHexomutase_C_sf"/>
</dbReference>
<dbReference type="Gene3D" id="3.40.120.10">
    <property type="entry name" value="Alpha-D-Glucose-1,6-Bisphosphate, subunit A, domain 3"/>
    <property type="match status" value="3"/>
</dbReference>
<keyword evidence="3" id="KW-0597">Phosphoprotein</keyword>
<dbReference type="Pfam" id="PF02879">
    <property type="entry name" value="PGM_PMM_II"/>
    <property type="match status" value="1"/>
</dbReference>
<evidence type="ECO:0000256" key="3">
    <source>
        <dbReference type="ARBA" id="ARBA00022553"/>
    </source>
</evidence>
<dbReference type="InterPro" id="IPR016055">
    <property type="entry name" value="A-D-PHexomutase_a/b/a-I/II/III"/>
</dbReference>
<dbReference type="InterPro" id="IPR016066">
    <property type="entry name" value="A-D-PHexomutase_CS"/>
</dbReference>